<comment type="caution">
    <text evidence="1">The sequence shown here is derived from an EMBL/GenBank/DDBJ whole genome shotgun (WGS) entry which is preliminary data.</text>
</comment>
<dbReference type="RefSeq" id="WP_128532774.1">
    <property type="nucleotide sequence ID" value="NZ_SBIW01000002.1"/>
</dbReference>
<dbReference type="EMBL" id="SBIW01000002">
    <property type="protein sequence ID" value="RWY55772.1"/>
    <property type="molecule type" value="Genomic_DNA"/>
</dbReference>
<dbReference type="AlphaFoldDB" id="A0A3S3Z2H9"/>
<accession>A0A3S3Z2H9</accession>
<organism evidence="1 2">
    <name type="scientific">Mucilaginibacter gilvus</name>
    <dbReference type="NCBI Taxonomy" id="2305909"/>
    <lineage>
        <taxon>Bacteria</taxon>
        <taxon>Pseudomonadati</taxon>
        <taxon>Bacteroidota</taxon>
        <taxon>Sphingobacteriia</taxon>
        <taxon>Sphingobacteriales</taxon>
        <taxon>Sphingobacteriaceae</taxon>
        <taxon>Mucilaginibacter</taxon>
    </lineage>
</organism>
<evidence type="ECO:0000313" key="2">
    <source>
        <dbReference type="Proteomes" id="UP000286701"/>
    </source>
</evidence>
<reference evidence="1 2" key="1">
    <citation type="submission" date="2019-01" db="EMBL/GenBank/DDBJ databases">
        <title>Mucilaginibacter antarcticum sp. nov., isolated from antarctic soil.</title>
        <authorList>
            <person name="Yan Y.-Q."/>
            <person name="Du Z.-J."/>
        </authorList>
    </citation>
    <scope>NUCLEOTIDE SEQUENCE [LARGE SCALE GENOMIC DNA]</scope>
    <source>
        <strain evidence="1 2">F01003</strain>
    </source>
</reference>
<proteinExistence type="predicted"/>
<dbReference type="Proteomes" id="UP000286701">
    <property type="component" value="Unassembled WGS sequence"/>
</dbReference>
<sequence length="59" mass="6700">MDLGNKIGYYTSDDRLYICSSATAKARLNAWWDKQSESYKNQFNDNKANPNLIGAGSFF</sequence>
<gene>
    <name evidence="1" type="ORF">EPL05_05195</name>
</gene>
<protein>
    <submittedName>
        <fullName evidence="1">Uncharacterized protein</fullName>
    </submittedName>
</protein>
<keyword evidence="2" id="KW-1185">Reference proteome</keyword>
<evidence type="ECO:0000313" key="1">
    <source>
        <dbReference type="EMBL" id="RWY55772.1"/>
    </source>
</evidence>
<name>A0A3S3Z2H9_9SPHI</name>